<dbReference type="AlphaFoldDB" id="A0A1Y2MY73"/>
<comment type="caution">
    <text evidence="3">The sequence shown here is derived from an EMBL/GenBank/DDBJ whole genome shotgun (WGS) entry which is preliminary data.</text>
</comment>
<gene>
    <name evidence="3" type="ORF">BG845_02945</name>
</gene>
<evidence type="ECO:0000313" key="3">
    <source>
        <dbReference type="EMBL" id="OSY40122.1"/>
    </source>
</evidence>
<feature type="domain" description="Ferric siderophore reductase C-terminal" evidence="2">
    <location>
        <begin position="245"/>
        <end position="265"/>
    </location>
</feature>
<protein>
    <recommendedName>
        <fullName evidence="2">Ferric siderophore reductase C-terminal domain-containing protein</fullName>
    </recommendedName>
</protein>
<dbReference type="OrthoDB" id="3290158at2"/>
<dbReference type="InterPro" id="IPR024726">
    <property type="entry name" value="FhuF_C"/>
</dbReference>
<dbReference type="STRING" id="2074.BG845_02945"/>
<dbReference type="EMBL" id="MIGB01000014">
    <property type="protein sequence ID" value="OSY40122.1"/>
    <property type="molecule type" value="Genomic_DNA"/>
</dbReference>
<evidence type="ECO:0000259" key="2">
    <source>
        <dbReference type="Pfam" id="PF11575"/>
    </source>
</evidence>
<dbReference type="RefSeq" id="WP_085913183.1">
    <property type="nucleotide sequence ID" value="NZ_AP018920.1"/>
</dbReference>
<reference evidence="3 4" key="1">
    <citation type="submission" date="2016-09" db="EMBL/GenBank/DDBJ databases">
        <title>Pseudonocardia autotrophica DSM535, a candidate organism with high potential of specific P450 cytochromes.</title>
        <authorList>
            <person name="Grumaz C."/>
            <person name="Vainshtein Y."/>
            <person name="Kirstahler P."/>
            <person name="Sohn K."/>
        </authorList>
    </citation>
    <scope>NUCLEOTIDE SEQUENCE [LARGE SCALE GENOMIC DNA]</scope>
    <source>
        <strain evidence="3 4">DSM 535</strain>
    </source>
</reference>
<evidence type="ECO:0000256" key="1">
    <source>
        <dbReference type="SAM" id="MobiDB-lite"/>
    </source>
</evidence>
<organism evidence="3 4">
    <name type="scientific">Pseudonocardia autotrophica</name>
    <name type="common">Amycolata autotrophica</name>
    <name type="synonym">Nocardia autotrophica</name>
    <dbReference type="NCBI Taxonomy" id="2074"/>
    <lineage>
        <taxon>Bacteria</taxon>
        <taxon>Bacillati</taxon>
        <taxon>Actinomycetota</taxon>
        <taxon>Actinomycetes</taxon>
        <taxon>Pseudonocardiales</taxon>
        <taxon>Pseudonocardiaceae</taxon>
        <taxon>Pseudonocardia</taxon>
    </lineage>
</organism>
<accession>A0A1Y2MY73</accession>
<sequence>MRPTDVPPDETAASAEIAAVLADVARIGPWFAVAVPAGPGWRRWDELYAPPGPADPLSARIDQVATALGTGQRVAASIAVQGMAARLVSAPFAAVALHATLPRLADLHRDPDGEDPWAPGLPVGAPGSGPAAIRTPDPRRDPAGAADLLARELAGTHLEALYDAVGARVRVSGRVLRGNVVSAVAGAARVMDSARPADRPAFLALLDVLADHPVLRGPLPSGATGAVLRGPGSGRGSSDGWAFRRRSCCLYVHVPGGGTCGDCVLAGTGPVTRGG</sequence>
<feature type="region of interest" description="Disordered" evidence="1">
    <location>
        <begin position="107"/>
        <end position="143"/>
    </location>
</feature>
<keyword evidence="4" id="KW-1185">Reference proteome</keyword>
<dbReference type="GO" id="GO:0051537">
    <property type="term" value="F:2 iron, 2 sulfur cluster binding"/>
    <property type="evidence" value="ECO:0007669"/>
    <property type="project" value="InterPro"/>
</dbReference>
<dbReference type="Pfam" id="PF11575">
    <property type="entry name" value="FhuF_C"/>
    <property type="match status" value="1"/>
</dbReference>
<name>A0A1Y2MY73_PSEAH</name>
<dbReference type="Proteomes" id="UP000194360">
    <property type="component" value="Unassembled WGS sequence"/>
</dbReference>
<proteinExistence type="predicted"/>
<evidence type="ECO:0000313" key="4">
    <source>
        <dbReference type="Proteomes" id="UP000194360"/>
    </source>
</evidence>